<dbReference type="RefSeq" id="WP_344053709.1">
    <property type="nucleotide sequence ID" value="NZ_BAAAHG010000059.1"/>
</dbReference>
<reference evidence="3" key="1">
    <citation type="journal article" date="2019" name="Int. J. Syst. Evol. Microbiol.">
        <title>The Global Catalogue of Microorganisms (GCM) 10K type strain sequencing project: providing services to taxonomists for standard genome sequencing and annotation.</title>
        <authorList>
            <consortium name="The Broad Institute Genomics Platform"/>
            <consortium name="The Broad Institute Genome Sequencing Center for Infectious Disease"/>
            <person name="Wu L."/>
            <person name="Ma J."/>
        </authorList>
    </citation>
    <scope>NUCLEOTIDE SEQUENCE [LARGE SCALE GENOMIC DNA]</scope>
    <source>
        <strain evidence="3">JCM 10673</strain>
    </source>
</reference>
<sequence length="252" mass="25786">MRGLTRGDAAPGGVPSQDTVGAVSTAAVVFTALALLVSACGTGGTGIRDEGPAPAGPAVRSTVAPSSRPAAPASSRPAAPAAPGPTATASPGPSAMADPAAPPSPGPTAWTELVDAVRLVLRDPQVSTAVKRALKPCAADEYPVDVAYGDLTESSSDDLVVNVLTCEDAVGLGSYVYRERGGGYENVFKAEDPPVHAEIDCGALVVTRQVYAKGDRLSSPSGEDVITYRWSSGDRFTEEFRTHRTYDEASGK</sequence>
<evidence type="ECO:0000313" key="3">
    <source>
        <dbReference type="Proteomes" id="UP001501005"/>
    </source>
</evidence>
<accession>A0ABP3ZZ04</accession>
<proteinExistence type="predicted"/>
<dbReference type="EMBL" id="BAAAHG010000059">
    <property type="protein sequence ID" value="GAA0928120.1"/>
    <property type="molecule type" value="Genomic_DNA"/>
</dbReference>
<name>A0ABP3ZZ04_9ACTN</name>
<evidence type="ECO:0000256" key="1">
    <source>
        <dbReference type="SAM" id="MobiDB-lite"/>
    </source>
</evidence>
<feature type="region of interest" description="Disordered" evidence="1">
    <location>
        <begin position="46"/>
        <end position="109"/>
    </location>
</feature>
<evidence type="ECO:0000313" key="2">
    <source>
        <dbReference type="EMBL" id="GAA0928120.1"/>
    </source>
</evidence>
<feature type="compositionally biased region" description="Low complexity" evidence="1">
    <location>
        <begin position="64"/>
        <end position="99"/>
    </location>
</feature>
<dbReference type="Proteomes" id="UP001501005">
    <property type="component" value="Unassembled WGS sequence"/>
</dbReference>
<comment type="caution">
    <text evidence="2">The sequence shown here is derived from an EMBL/GenBank/DDBJ whole genome shotgun (WGS) entry which is preliminary data.</text>
</comment>
<keyword evidence="3" id="KW-1185">Reference proteome</keyword>
<protein>
    <recommendedName>
        <fullName evidence="4">Lipoprotein CseA</fullName>
    </recommendedName>
</protein>
<organism evidence="2 3">
    <name type="scientific">Streptomyces thermoalcalitolerans</name>
    <dbReference type="NCBI Taxonomy" id="65605"/>
    <lineage>
        <taxon>Bacteria</taxon>
        <taxon>Bacillati</taxon>
        <taxon>Actinomycetota</taxon>
        <taxon>Actinomycetes</taxon>
        <taxon>Kitasatosporales</taxon>
        <taxon>Streptomycetaceae</taxon>
        <taxon>Streptomyces</taxon>
    </lineage>
</organism>
<evidence type="ECO:0008006" key="4">
    <source>
        <dbReference type="Google" id="ProtNLM"/>
    </source>
</evidence>
<gene>
    <name evidence="2" type="ORF">GCM10009549_50500</name>
</gene>